<dbReference type="GO" id="GO:0005509">
    <property type="term" value="F:calcium ion binding"/>
    <property type="evidence" value="ECO:0007669"/>
    <property type="project" value="UniProtKB-UniRule"/>
</dbReference>
<dbReference type="GO" id="GO:0016342">
    <property type="term" value="C:catenin complex"/>
    <property type="evidence" value="ECO:0007669"/>
    <property type="project" value="TreeGrafter"/>
</dbReference>
<dbReference type="GO" id="GO:0007156">
    <property type="term" value="P:homophilic cell adhesion via plasma membrane adhesion molecules"/>
    <property type="evidence" value="ECO:0007669"/>
    <property type="project" value="InterPro"/>
</dbReference>
<reference evidence="9" key="1">
    <citation type="submission" date="2021-05" db="EMBL/GenBank/DDBJ databases">
        <authorList>
            <person name="Tigano A."/>
        </authorList>
    </citation>
    <scope>NUCLEOTIDE SEQUENCE</scope>
</reference>
<dbReference type="PANTHER" id="PTHR24027:SF445">
    <property type="entry name" value="CADHERIN-RELATED FAMILY MEMBER 5-LIKE"/>
    <property type="match status" value="1"/>
</dbReference>
<evidence type="ECO:0000256" key="7">
    <source>
        <dbReference type="SAM" id="Phobius"/>
    </source>
</evidence>
<feature type="compositionally biased region" description="Acidic residues" evidence="6">
    <location>
        <begin position="367"/>
        <end position="377"/>
    </location>
</feature>
<dbReference type="GO" id="GO:0000902">
    <property type="term" value="P:cell morphogenesis"/>
    <property type="evidence" value="ECO:0007669"/>
    <property type="project" value="TreeGrafter"/>
</dbReference>
<feature type="compositionally biased region" description="Gly residues" evidence="6">
    <location>
        <begin position="257"/>
        <end position="270"/>
    </location>
</feature>
<feature type="compositionally biased region" description="Pro residues" evidence="6">
    <location>
        <begin position="387"/>
        <end position="396"/>
    </location>
</feature>
<keyword evidence="2" id="KW-0677">Repeat</keyword>
<dbReference type="Gene3D" id="2.60.40.60">
    <property type="entry name" value="Cadherins"/>
    <property type="match status" value="1"/>
</dbReference>
<feature type="domain" description="Cadherin" evidence="8">
    <location>
        <begin position="10"/>
        <end position="70"/>
    </location>
</feature>
<evidence type="ECO:0000256" key="2">
    <source>
        <dbReference type="ARBA" id="ARBA00022737"/>
    </source>
</evidence>
<feature type="compositionally biased region" description="Basic and acidic residues" evidence="6">
    <location>
        <begin position="415"/>
        <end position="428"/>
    </location>
</feature>
<dbReference type="Proteomes" id="UP000677803">
    <property type="component" value="Unassembled WGS sequence"/>
</dbReference>
<dbReference type="PANTHER" id="PTHR24027">
    <property type="entry name" value="CADHERIN-23"/>
    <property type="match status" value="1"/>
</dbReference>
<gene>
    <name evidence="9" type="ORF">MMEN_LOCUS8</name>
</gene>
<dbReference type="GO" id="GO:0045296">
    <property type="term" value="F:cadherin binding"/>
    <property type="evidence" value="ECO:0007669"/>
    <property type="project" value="TreeGrafter"/>
</dbReference>
<dbReference type="InterPro" id="IPR039808">
    <property type="entry name" value="Cadherin"/>
</dbReference>
<dbReference type="SUPFAM" id="SSF49313">
    <property type="entry name" value="Cadherin-like"/>
    <property type="match status" value="2"/>
</dbReference>
<protein>
    <submittedName>
        <fullName evidence="9">(Atlantic silverside) hypothetical protein</fullName>
    </submittedName>
</protein>
<dbReference type="OrthoDB" id="8958491at2759"/>
<evidence type="ECO:0000313" key="10">
    <source>
        <dbReference type="Proteomes" id="UP000677803"/>
    </source>
</evidence>
<feature type="domain" description="Cadherin" evidence="8">
    <location>
        <begin position="71"/>
        <end position="179"/>
    </location>
</feature>
<keyword evidence="4 7" id="KW-0472">Membrane</keyword>
<comment type="caution">
    <text evidence="9">The sequence shown here is derived from an EMBL/GenBank/DDBJ whole genome shotgun (WGS) entry which is preliminary data.</text>
</comment>
<dbReference type="InterPro" id="IPR002126">
    <property type="entry name" value="Cadherin-like_dom"/>
</dbReference>
<feature type="region of interest" description="Disordered" evidence="6">
    <location>
        <begin position="242"/>
        <end position="428"/>
    </location>
</feature>
<evidence type="ECO:0000256" key="1">
    <source>
        <dbReference type="ARBA" id="ARBA00004370"/>
    </source>
</evidence>
<dbReference type="GO" id="GO:0005912">
    <property type="term" value="C:adherens junction"/>
    <property type="evidence" value="ECO:0007669"/>
    <property type="project" value="TreeGrafter"/>
</dbReference>
<evidence type="ECO:0000256" key="6">
    <source>
        <dbReference type="SAM" id="MobiDB-lite"/>
    </source>
</evidence>
<keyword evidence="3 5" id="KW-0106">Calcium</keyword>
<evidence type="ECO:0000256" key="4">
    <source>
        <dbReference type="ARBA" id="ARBA00023136"/>
    </source>
</evidence>
<dbReference type="GO" id="GO:0007043">
    <property type="term" value="P:cell-cell junction assembly"/>
    <property type="evidence" value="ECO:0007669"/>
    <property type="project" value="TreeGrafter"/>
</dbReference>
<dbReference type="EMBL" id="CAJRST010000001">
    <property type="protein sequence ID" value="CAG5848585.1"/>
    <property type="molecule type" value="Genomic_DNA"/>
</dbReference>
<dbReference type="CDD" id="cd11304">
    <property type="entry name" value="Cadherin_repeat"/>
    <property type="match status" value="1"/>
</dbReference>
<name>A0A8S4A9B5_9TELE</name>
<dbReference type="GO" id="GO:0044331">
    <property type="term" value="P:cell-cell adhesion mediated by cadherin"/>
    <property type="evidence" value="ECO:0007669"/>
    <property type="project" value="TreeGrafter"/>
</dbReference>
<evidence type="ECO:0000313" key="9">
    <source>
        <dbReference type="EMBL" id="CAG5848585.1"/>
    </source>
</evidence>
<comment type="subcellular location">
    <subcellularLocation>
        <location evidence="1">Membrane</location>
    </subcellularLocation>
</comment>
<accession>A0A8S4A9B5</accession>
<dbReference type="PROSITE" id="PS50268">
    <property type="entry name" value="CADHERIN_2"/>
    <property type="match status" value="2"/>
</dbReference>
<dbReference type="GO" id="GO:0016339">
    <property type="term" value="P:calcium-dependent cell-cell adhesion via plasma membrane cell adhesion molecules"/>
    <property type="evidence" value="ECO:0007669"/>
    <property type="project" value="TreeGrafter"/>
</dbReference>
<dbReference type="InterPro" id="IPR015919">
    <property type="entry name" value="Cadherin-like_sf"/>
</dbReference>
<feature type="transmembrane region" description="Helical" evidence="7">
    <location>
        <begin position="188"/>
        <end position="213"/>
    </location>
</feature>
<evidence type="ECO:0000256" key="5">
    <source>
        <dbReference type="PROSITE-ProRule" id="PRU00043"/>
    </source>
</evidence>
<sequence>MYINFKPKWNEGNIFQIDEETGNITMTKAADIVGPIILTVLASQVTNRDQFAVTQVAIEVMKKSRNAPRFEKERYEGFIYSNSVPESMILRDRSTNRPFRVRARDEDFAGGVNPDLKYEVQYSSYVNVTADGFVVLKRVVKTESFALQLRAVDGATGEFGTAALSVQVIPAVAAPSPSSVGYRAGDMALLGLVMAALLVLCLIVIGFLVSRLWTGNAGVDKICECLGPCLQTEAARSGHRDSLQFTNDGFQTEGDPGRGGGGGGGGGHCRPGGAPRRSTFPQPRARLLPLGGRTRPCSGCGLGSNHLPRGRRGRAGPPPPAEPNGVRSILGRPRRREGQKTVWFKESQDSSDVEVEIIPDSVGRVEEETEEEVEMEMEMGGVVRDPAAPPREPQPGPEDQDSGPRGDQDPGDPSPGKEGEKGGPEEER</sequence>
<dbReference type="PRINTS" id="PR00205">
    <property type="entry name" value="CADHERIN"/>
</dbReference>
<evidence type="ECO:0000259" key="8">
    <source>
        <dbReference type="PROSITE" id="PS50268"/>
    </source>
</evidence>
<organism evidence="9 10">
    <name type="scientific">Menidia menidia</name>
    <name type="common">Atlantic silverside</name>
    <dbReference type="NCBI Taxonomy" id="238744"/>
    <lineage>
        <taxon>Eukaryota</taxon>
        <taxon>Metazoa</taxon>
        <taxon>Chordata</taxon>
        <taxon>Craniata</taxon>
        <taxon>Vertebrata</taxon>
        <taxon>Euteleostomi</taxon>
        <taxon>Actinopterygii</taxon>
        <taxon>Neopterygii</taxon>
        <taxon>Teleostei</taxon>
        <taxon>Neoteleostei</taxon>
        <taxon>Acanthomorphata</taxon>
        <taxon>Ovalentaria</taxon>
        <taxon>Atherinomorphae</taxon>
        <taxon>Atheriniformes</taxon>
        <taxon>Atherinopsidae</taxon>
        <taxon>Menidiinae</taxon>
        <taxon>Menidia</taxon>
    </lineage>
</organism>
<keyword evidence="7" id="KW-0812">Transmembrane</keyword>
<proteinExistence type="predicted"/>
<dbReference type="GO" id="GO:0034332">
    <property type="term" value="P:adherens junction organization"/>
    <property type="evidence" value="ECO:0007669"/>
    <property type="project" value="TreeGrafter"/>
</dbReference>
<keyword evidence="7" id="KW-1133">Transmembrane helix</keyword>
<dbReference type="GO" id="GO:0016477">
    <property type="term" value="P:cell migration"/>
    <property type="evidence" value="ECO:0007669"/>
    <property type="project" value="TreeGrafter"/>
</dbReference>
<dbReference type="AlphaFoldDB" id="A0A8S4A9B5"/>
<dbReference type="GO" id="GO:0008013">
    <property type="term" value="F:beta-catenin binding"/>
    <property type="evidence" value="ECO:0007669"/>
    <property type="project" value="TreeGrafter"/>
</dbReference>
<keyword evidence="10" id="KW-1185">Reference proteome</keyword>
<evidence type="ECO:0000256" key="3">
    <source>
        <dbReference type="ARBA" id="ARBA00022837"/>
    </source>
</evidence>